<keyword evidence="4" id="KW-0479">Metal-binding</keyword>
<evidence type="ECO:0000256" key="6">
    <source>
        <dbReference type="ARBA" id="ARBA00022837"/>
    </source>
</evidence>
<dbReference type="InterPro" id="IPR051941">
    <property type="entry name" value="BG_Antigen-Binding_Lectin"/>
</dbReference>
<keyword evidence="7" id="KW-1015">Disulfide bond</keyword>
<dbReference type="InterPro" id="IPR006585">
    <property type="entry name" value="FTP1"/>
</dbReference>
<evidence type="ECO:0000259" key="9">
    <source>
        <dbReference type="SMART" id="SM00607"/>
    </source>
</evidence>
<evidence type="ECO:0000256" key="1">
    <source>
        <dbReference type="ARBA" id="ARBA00002219"/>
    </source>
</evidence>
<feature type="domain" description="Fucolectin tachylectin-4 pentraxin-1" evidence="9">
    <location>
        <begin position="313"/>
        <end position="440"/>
    </location>
</feature>
<dbReference type="GO" id="GO:0010185">
    <property type="term" value="P:regulation of cellular defense response"/>
    <property type="evidence" value="ECO:0007669"/>
    <property type="project" value="UniProtKB-ARBA"/>
</dbReference>
<dbReference type="GO" id="GO:0042806">
    <property type="term" value="F:fucose binding"/>
    <property type="evidence" value="ECO:0007669"/>
    <property type="project" value="UniProtKB-ARBA"/>
</dbReference>
<evidence type="ECO:0000256" key="3">
    <source>
        <dbReference type="ARBA" id="ARBA00011233"/>
    </source>
</evidence>
<name>A0A3Q3FH82_9LABR</name>
<protein>
    <recommendedName>
        <fullName evidence="9">Fucolectin tachylectin-4 pentraxin-1 domain-containing protein</fullName>
    </recommendedName>
</protein>
<dbReference type="STRING" id="56723.ENSLBEP00000018767"/>
<reference evidence="10" key="2">
    <citation type="submission" date="2025-09" db="UniProtKB">
        <authorList>
            <consortium name="Ensembl"/>
        </authorList>
    </citation>
    <scope>IDENTIFICATION</scope>
</reference>
<evidence type="ECO:0000256" key="8">
    <source>
        <dbReference type="SAM" id="MobiDB-lite"/>
    </source>
</evidence>
<feature type="region of interest" description="Disordered" evidence="8">
    <location>
        <begin position="30"/>
        <end position="57"/>
    </location>
</feature>
<dbReference type="Proteomes" id="UP000261660">
    <property type="component" value="Unplaced"/>
</dbReference>
<accession>A0A3Q3FH82</accession>
<dbReference type="PANTHER" id="PTHR45713:SF6">
    <property type="entry name" value="F5_8 TYPE C DOMAIN-CONTAINING PROTEIN"/>
    <property type="match status" value="1"/>
</dbReference>
<dbReference type="InParanoid" id="A0A3Q3FH82"/>
<comment type="subunit">
    <text evidence="3">Homotrimer.</text>
</comment>
<sequence>AGVLEVALRGFSISWSSRSGVLMQNVALSRTADQSSSHPDGPARNAVDGNRDPNFAKGSCSLTHQESNPWWRVDLQNVYTVTAVMITNRNEFENRLDGAEIWIGNSLEDNGAKKSRCLTQTSILHPPLGQGKGRYVTVFLPGTKKILTLCEVEVFPSDYADGNHVPNLALRGKAFQSSTASGSSSASKAIDGRRDSTYYKGFCTHTLEETNPWWRLDLRETHAVTSVKVTNRGDCCAQRLDGAEIRIGNSAENNGNDNPKCASISHIGAGKTVTFYCEGGSVMGRFVNVIIPGPKKILTLCEVEVYAVDPLANVAPNGQATQSSLYANNVHAVNVINGDMTGLCSHTANQSSPWWKLDLLAVHRVRAVTIFNRPDCCPERLIGAEILIGNSPCGTISSVEGTLTHTFHCGDMEGRYVVVILPGQKRILSLCEVEVYASLAGMLLPLFVHNIKKDLII</sequence>
<keyword evidence="6" id="KW-0106">Calcium</keyword>
<feature type="domain" description="Fucolectin tachylectin-4 pentraxin-1" evidence="9">
    <location>
        <begin position="165"/>
        <end position="312"/>
    </location>
</feature>
<evidence type="ECO:0000256" key="5">
    <source>
        <dbReference type="ARBA" id="ARBA00022734"/>
    </source>
</evidence>
<comment type="similarity">
    <text evidence="2">Belongs to the fucolectin family.</text>
</comment>
<dbReference type="Pfam" id="PF22633">
    <property type="entry name" value="F5_F8_type_C_2"/>
    <property type="match status" value="3"/>
</dbReference>
<evidence type="ECO:0000256" key="2">
    <source>
        <dbReference type="ARBA" id="ARBA00010147"/>
    </source>
</evidence>
<keyword evidence="5" id="KW-0430">Lectin</keyword>
<evidence type="ECO:0000256" key="4">
    <source>
        <dbReference type="ARBA" id="ARBA00022723"/>
    </source>
</evidence>
<reference evidence="10" key="1">
    <citation type="submission" date="2025-08" db="UniProtKB">
        <authorList>
            <consortium name="Ensembl"/>
        </authorList>
    </citation>
    <scope>IDENTIFICATION</scope>
</reference>
<evidence type="ECO:0000313" key="11">
    <source>
        <dbReference type="Proteomes" id="UP000261660"/>
    </source>
</evidence>
<organism evidence="10 11">
    <name type="scientific">Labrus bergylta</name>
    <name type="common">ballan wrasse</name>
    <dbReference type="NCBI Taxonomy" id="56723"/>
    <lineage>
        <taxon>Eukaryota</taxon>
        <taxon>Metazoa</taxon>
        <taxon>Chordata</taxon>
        <taxon>Craniata</taxon>
        <taxon>Vertebrata</taxon>
        <taxon>Euteleostomi</taxon>
        <taxon>Actinopterygii</taxon>
        <taxon>Neopterygii</taxon>
        <taxon>Teleostei</taxon>
        <taxon>Neoteleostei</taxon>
        <taxon>Acanthomorphata</taxon>
        <taxon>Eupercaria</taxon>
        <taxon>Labriformes</taxon>
        <taxon>Labridae</taxon>
        <taxon>Labrus</taxon>
    </lineage>
</organism>
<dbReference type="GO" id="GO:0001868">
    <property type="term" value="P:regulation of complement activation, lectin pathway"/>
    <property type="evidence" value="ECO:0007669"/>
    <property type="project" value="UniProtKB-ARBA"/>
</dbReference>
<dbReference type="SUPFAM" id="SSF49785">
    <property type="entry name" value="Galactose-binding domain-like"/>
    <property type="match status" value="3"/>
</dbReference>
<proteinExistence type="inferred from homology"/>
<dbReference type="GO" id="GO:0046872">
    <property type="term" value="F:metal ion binding"/>
    <property type="evidence" value="ECO:0007669"/>
    <property type="project" value="UniProtKB-KW"/>
</dbReference>
<feature type="domain" description="Fucolectin tachylectin-4 pentraxin-1" evidence="9">
    <location>
        <begin position="23"/>
        <end position="161"/>
    </location>
</feature>
<dbReference type="Ensembl" id="ENSLBET00000019795.1">
    <property type="protein sequence ID" value="ENSLBEP00000018767.1"/>
    <property type="gene ID" value="ENSLBEG00000014284.1"/>
</dbReference>
<dbReference type="GeneTree" id="ENSGT01060000248575"/>
<keyword evidence="11" id="KW-1185">Reference proteome</keyword>
<evidence type="ECO:0000313" key="10">
    <source>
        <dbReference type="Ensembl" id="ENSLBEP00000018767.1"/>
    </source>
</evidence>
<dbReference type="Gene3D" id="2.60.120.260">
    <property type="entry name" value="Galactose-binding domain-like"/>
    <property type="match status" value="3"/>
</dbReference>
<comment type="function">
    <text evidence="1">Acts as a defensive agent. Recognizes blood group fucosylated oligosaccharides including A, B, H and Lewis B-type antigens. Does not recognize Lewis A antigen and has low affinity for monovalent haptens.</text>
</comment>
<evidence type="ECO:0000256" key="7">
    <source>
        <dbReference type="ARBA" id="ARBA00023157"/>
    </source>
</evidence>
<dbReference type="PANTHER" id="PTHR45713">
    <property type="entry name" value="FTP DOMAIN-CONTAINING PROTEIN"/>
    <property type="match status" value="1"/>
</dbReference>
<dbReference type="AlphaFoldDB" id="A0A3Q3FH82"/>
<dbReference type="InterPro" id="IPR008979">
    <property type="entry name" value="Galactose-bd-like_sf"/>
</dbReference>
<dbReference type="SMART" id="SM00607">
    <property type="entry name" value="FTP"/>
    <property type="match status" value="3"/>
</dbReference>